<proteinExistence type="predicted"/>
<gene>
    <name evidence="1" type="primary">BQ5605_C003g01906</name>
    <name evidence="1" type="ORF">BQ5605_C003G01906</name>
</gene>
<evidence type="ECO:0000313" key="2">
    <source>
        <dbReference type="Proteomes" id="UP000249464"/>
    </source>
</evidence>
<dbReference type="EMBL" id="FQNC01000042">
    <property type="protein sequence ID" value="SGY37873.1"/>
    <property type="molecule type" value="Genomic_DNA"/>
</dbReference>
<protein>
    <submittedName>
        <fullName evidence="1">BQ5605_C003g01906 protein</fullName>
    </submittedName>
</protein>
<name>A0A2X0NXH7_9BASI</name>
<sequence>MTLQWAPVNPKERKAHFDTFSLNREPDKTIRIIAGVLDDCPNVFFWLCAAHEPSPAVYVGIACSSAKARQPYRRARKYQLLRVNTRVYADEAFAARIPLITDASRKSHPLDPLAAFEEASTSCAVDEELLRSTEVFAGAPTSLAFATPTAEGLSDDVRKRLKKSGQSSISGEPVHPGLQPNRYWERFGQMSEQVAL</sequence>
<organism evidence="1 2">
    <name type="scientific">Microbotryum silenes-dioicae</name>
    <dbReference type="NCBI Taxonomy" id="796604"/>
    <lineage>
        <taxon>Eukaryota</taxon>
        <taxon>Fungi</taxon>
        <taxon>Dikarya</taxon>
        <taxon>Basidiomycota</taxon>
        <taxon>Pucciniomycotina</taxon>
        <taxon>Microbotryomycetes</taxon>
        <taxon>Microbotryales</taxon>
        <taxon>Microbotryaceae</taxon>
        <taxon>Microbotryum</taxon>
    </lineage>
</organism>
<evidence type="ECO:0000313" key="1">
    <source>
        <dbReference type="EMBL" id="SGY37873.1"/>
    </source>
</evidence>
<reference evidence="1 2" key="1">
    <citation type="submission" date="2016-11" db="EMBL/GenBank/DDBJ databases">
        <authorList>
            <person name="Jaros S."/>
            <person name="Januszkiewicz K."/>
            <person name="Wedrychowicz H."/>
        </authorList>
    </citation>
    <scope>NUCLEOTIDE SEQUENCE [LARGE SCALE GENOMIC DNA]</scope>
</reference>
<keyword evidence="2" id="KW-1185">Reference proteome</keyword>
<dbReference type="Proteomes" id="UP000249464">
    <property type="component" value="Unassembled WGS sequence"/>
</dbReference>
<dbReference type="AlphaFoldDB" id="A0A2X0NXH7"/>
<accession>A0A2X0NXH7</accession>